<evidence type="ECO:0000256" key="3">
    <source>
        <dbReference type="ARBA" id="ARBA00022679"/>
    </source>
</evidence>
<name>A0ABR2YEC3_9CHLO</name>
<comment type="caution">
    <text evidence="4">The sequence shown here is derived from an EMBL/GenBank/DDBJ whole genome shotgun (WGS) entry which is preliminary data.</text>
</comment>
<dbReference type="InterPro" id="IPR008630">
    <property type="entry name" value="Glyco_trans_34"/>
</dbReference>
<evidence type="ECO:0000313" key="5">
    <source>
        <dbReference type="Proteomes" id="UP001491310"/>
    </source>
</evidence>
<keyword evidence="3" id="KW-0808">Transferase</keyword>
<organism evidence="4 5">
    <name type="scientific">Coccomyxa subellipsoidea</name>
    <dbReference type="NCBI Taxonomy" id="248742"/>
    <lineage>
        <taxon>Eukaryota</taxon>
        <taxon>Viridiplantae</taxon>
        <taxon>Chlorophyta</taxon>
        <taxon>core chlorophytes</taxon>
        <taxon>Trebouxiophyceae</taxon>
        <taxon>Trebouxiophyceae incertae sedis</taxon>
        <taxon>Coccomyxaceae</taxon>
        <taxon>Coccomyxa</taxon>
    </lineage>
</organism>
<reference evidence="4 5" key="1">
    <citation type="journal article" date="2024" name="Nat. Commun.">
        <title>Phylogenomics reveals the evolutionary origins of lichenization in chlorophyte algae.</title>
        <authorList>
            <person name="Puginier C."/>
            <person name="Libourel C."/>
            <person name="Otte J."/>
            <person name="Skaloud P."/>
            <person name="Haon M."/>
            <person name="Grisel S."/>
            <person name="Petersen M."/>
            <person name="Berrin J.G."/>
            <person name="Delaux P.M."/>
            <person name="Dal Grande F."/>
            <person name="Keller J."/>
        </authorList>
    </citation>
    <scope>NUCLEOTIDE SEQUENCE [LARGE SCALE GENOMIC DNA]</scope>
    <source>
        <strain evidence="4 5">SAG 216-7</strain>
    </source>
</reference>
<dbReference type="InterPro" id="IPR029044">
    <property type="entry name" value="Nucleotide-diphossugar_trans"/>
</dbReference>
<dbReference type="Gene3D" id="3.90.550.10">
    <property type="entry name" value="Spore Coat Polysaccharide Biosynthesis Protein SpsA, Chain A"/>
    <property type="match status" value="1"/>
</dbReference>
<protein>
    <submittedName>
        <fullName evidence="4">Uncharacterized protein</fullName>
    </submittedName>
</protein>
<dbReference type="SUPFAM" id="SSF53448">
    <property type="entry name" value="Nucleotide-diphospho-sugar transferases"/>
    <property type="match status" value="1"/>
</dbReference>
<evidence type="ECO:0000313" key="4">
    <source>
        <dbReference type="EMBL" id="KAK9903551.1"/>
    </source>
</evidence>
<dbReference type="PANTHER" id="PTHR31311:SF44">
    <property type="entry name" value="GLYCOSYLTRANSFERASE 2-RELATED"/>
    <property type="match status" value="1"/>
</dbReference>
<dbReference type="EMBL" id="JALJOT010000014">
    <property type="protein sequence ID" value="KAK9903551.1"/>
    <property type="molecule type" value="Genomic_DNA"/>
</dbReference>
<evidence type="ECO:0000256" key="1">
    <source>
        <dbReference type="ARBA" id="ARBA00005664"/>
    </source>
</evidence>
<proteinExistence type="inferred from homology"/>
<dbReference type="PANTHER" id="PTHR31311">
    <property type="entry name" value="XYLOGLUCAN 6-XYLOSYLTRANSFERASE 5-RELATED-RELATED"/>
    <property type="match status" value="1"/>
</dbReference>
<gene>
    <name evidence="4" type="ORF">WJX75_008661</name>
</gene>
<sequence length="285" mass="33033">MGLLRGYKHLARSWMNKRLGLPGSSKERIVVLTGIHPIPCTTPFGDFFMSLQLQNKQDWARLRGYEVHQMAELVDSHMRPGPWQKVGMIRKALNTISRERAEWLLWLDMDMVLENITFTLPLDSYADKDFILWGQPEWIMKGHNAKGLNTGSVLIRNTEWSRTLIADMATYGKYPVDWSKEEMLRAAVPSYDIGMYEQNMLVWRLMNEPDIMAKMHFEHGFCINCWYKDLDSPQVKHPPFVVHFAGCQMCTGYHPEKLGECATEFVRSYAEALVRLNDEVTKGNL</sequence>
<accession>A0ABR2YEC3</accession>
<evidence type="ECO:0000256" key="2">
    <source>
        <dbReference type="ARBA" id="ARBA00022676"/>
    </source>
</evidence>
<keyword evidence="2" id="KW-0328">Glycosyltransferase</keyword>
<dbReference type="Proteomes" id="UP001491310">
    <property type="component" value="Unassembled WGS sequence"/>
</dbReference>
<dbReference type="Pfam" id="PF05637">
    <property type="entry name" value="Glyco_transf_34"/>
    <property type="match status" value="1"/>
</dbReference>
<comment type="similarity">
    <text evidence="1">Belongs to the glycosyltransferase 34 family.</text>
</comment>
<keyword evidence="5" id="KW-1185">Reference proteome</keyword>